<evidence type="ECO:0000259" key="6">
    <source>
        <dbReference type="Pfam" id="PF08016"/>
    </source>
</evidence>
<dbReference type="PANTHER" id="PTHR12127">
    <property type="entry name" value="MUCOLIPIN"/>
    <property type="match status" value="1"/>
</dbReference>
<comment type="caution">
    <text evidence="7">The sequence shown here is derived from an EMBL/GenBank/DDBJ whole genome shotgun (WGS) entry which is preliminary data.</text>
</comment>
<protein>
    <recommendedName>
        <fullName evidence="6">Polycystin cation channel PKD1/PKD2 domain-containing protein</fullName>
    </recommendedName>
</protein>
<reference evidence="7" key="1">
    <citation type="submission" date="2021-02" db="EMBL/GenBank/DDBJ databases">
        <authorList>
            <person name="Nowell W R."/>
        </authorList>
    </citation>
    <scope>NUCLEOTIDE SEQUENCE</scope>
</reference>
<dbReference type="PANTHER" id="PTHR12127:SF7">
    <property type="entry name" value="SD02261P"/>
    <property type="match status" value="1"/>
</dbReference>
<keyword evidence="2 5" id="KW-0812">Transmembrane</keyword>
<evidence type="ECO:0000313" key="7">
    <source>
        <dbReference type="EMBL" id="CAF4007029.1"/>
    </source>
</evidence>
<evidence type="ECO:0000256" key="5">
    <source>
        <dbReference type="SAM" id="Phobius"/>
    </source>
</evidence>
<feature type="non-terminal residue" evidence="7">
    <location>
        <position position="1"/>
    </location>
</feature>
<dbReference type="InterPro" id="IPR039031">
    <property type="entry name" value="Mucolipin"/>
</dbReference>
<dbReference type="GO" id="GO:0005765">
    <property type="term" value="C:lysosomal membrane"/>
    <property type="evidence" value="ECO:0007669"/>
    <property type="project" value="TreeGrafter"/>
</dbReference>
<dbReference type="InterPro" id="IPR013122">
    <property type="entry name" value="PKD1_2_channel"/>
</dbReference>
<dbReference type="GO" id="GO:0005886">
    <property type="term" value="C:plasma membrane"/>
    <property type="evidence" value="ECO:0007669"/>
    <property type="project" value="TreeGrafter"/>
</dbReference>
<dbReference type="EMBL" id="CAJOBE010006440">
    <property type="protein sequence ID" value="CAF4007029.1"/>
    <property type="molecule type" value="Genomic_DNA"/>
</dbReference>
<evidence type="ECO:0000313" key="8">
    <source>
        <dbReference type="Proteomes" id="UP000663874"/>
    </source>
</evidence>
<evidence type="ECO:0000256" key="4">
    <source>
        <dbReference type="ARBA" id="ARBA00023136"/>
    </source>
</evidence>
<comment type="subcellular location">
    <subcellularLocation>
        <location evidence="1">Membrane</location>
        <topology evidence="1">Multi-pass membrane protein</topology>
    </subcellularLocation>
</comment>
<keyword evidence="4 5" id="KW-0472">Membrane</keyword>
<evidence type="ECO:0000256" key="2">
    <source>
        <dbReference type="ARBA" id="ARBA00022692"/>
    </source>
</evidence>
<organism evidence="7 8">
    <name type="scientific">Rotaria sordida</name>
    <dbReference type="NCBI Taxonomy" id="392033"/>
    <lineage>
        <taxon>Eukaryota</taxon>
        <taxon>Metazoa</taxon>
        <taxon>Spiralia</taxon>
        <taxon>Gnathifera</taxon>
        <taxon>Rotifera</taxon>
        <taxon>Eurotatoria</taxon>
        <taxon>Bdelloidea</taxon>
        <taxon>Philodinida</taxon>
        <taxon>Philodinidae</taxon>
        <taxon>Rotaria</taxon>
    </lineage>
</organism>
<sequence length="215" mass="24582">VTDDYNAAGLLLGLSSLLSWIGILRYLSFFRKYNLLFVTISTSLPLILRFLLCALIIYCGYMFCGWIVLGPYHTKFRTISTTFETLFGLINGDDMYSTYANLETESIYIWVFSEIYLYSFICLFIYVVSSLVIALIIDGYDTVKRYYIDGFPKSRLQQFSEENAPQWSGLNNWQDLTTAIGARSVCFPCCSKTPQNLTDMITADAHLMQNVNTFS</sequence>
<dbReference type="GO" id="GO:0072345">
    <property type="term" value="F:NAADP-sensitive calcium-release channel activity"/>
    <property type="evidence" value="ECO:0007669"/>
    <property type="project" value="TreeGrafter"/>
</dbReference>
<dbReference type="Gene3D" id="1.10.287.70">
    <property type="match status" value="1"/>
</dbReference>
<dbReference type="Proteomes" id="UP000663874">
    <property type="component" value="Unassembled WGS sequence"/>
</dbReference>
<dbReference type="AlphaFoldDB" id="A0A819P2M6"/>
<name>A0A819P2M6_9BILA</name>
<accession>A0A819P2M6</accession>
<proteinExistence type="predicted"/>
<dbReference type="Pfam" id="PF08016">
    <property type="entry name" value="PKD_channel"/>
    <property type="match status" value="1"/>
</dbReference>
<evidence type="ECO:0000256" key="3">
    <source>
        <dbReference type="ARBA" id="ARBA00022989"/>
    </source>
</evidence>
<feature type="domain" description="Polycystin cation channel PKD1/PKD2" evidence="6">
    <location>
        <begin position="10"/>
        <end position="143"/>
    </location>
</feature>
<feature type="transmembrane region" description="Helical" evidence="5">
    <location>
        <begin position="6"/>
        <end position="27"/>
    </location>
</feature>
<evidence type="ECO:0000256" key="1">
    <source>
        <dbReference type="ARBA" id="ARBA00004141"/>
    </source>
</evidence>
<feature type="transmembrane region" description="Helical" evidence="5">
    <location>
        <begin position="115"/>
        <end position="137"/>
    </location>
</feature>
<gene>
    <name evidence="7" type="ORF">FNK824_LOCUS26277</name>
</gene>
<feature type="transmembrane region" description="Helical" evidence="5">
    <location>
        <begin position="47"/>
        <end position="69"/>
    </location>
</feature>
<keyword evidence="3 5" id="KW-1133">Transmembrane helix</keyword>